<reference evidence="1 2" key="1">
    <citation type="submission" date="2020-06" db="EMBL/GenBank/DDBJ databases">
        <title>Schlegella sp. ID0723 isolated from air conditioner.</title>
        <authorList>
            <person name="Kim D.Y."/>
            <person name="Kim D.-U."/>
        </authorList>
    </citation>
    <scope>NUCLEOTIDE SEQUENCE [LARGE SCALE GENOMIC DNA]</scope>
    <source>
        <strain evidence="1 2">ID0723</strain>
    </source>
</reference>
<organism evidence="1 2">
    <name type="scientific">Piscinibacter koreensis</name>
    <dbReference type="NCBI Taxonomy" id="2742824"/>
    <lineage>
        <taxon>Bacteria</taxon>
        <taxon>Pseudomonadati</taxon>
        <taxon>Pseudomonadota</taxon>
        <taxon>Betaproteobacteria</taxon>
        <taxon>Burkholderiales</taxon>
        <taxon>Sphaerotilaceae</taxon>
        <taxon>Piscinibacter</taxon>
    </lineage>
</organism>
<dbReference type="GO" id="GO:0006313">
    <property type="term" value="P:DNA transposition"/>
    <property type="evidence" value="ECO:0007669"/>
    <property type="project" value="InterPro"/>
</dbReference>
<dbReference type="InterPro" id="IPR010921">
    <property type="entry name" value="Trp_repressor/repl_initiator"/>
</dbReference>
<keyword evidence="2" id="KW-1185">Reference proteome</keyword>
<proteinExistence type="predicted"/>
<protein>
    <submittedName>
        <fullName evidence="1">Transposase</fullName>
    </submittedName>
</protein>
<dbReference type="Proteomes" id="UP000529637">
    <property type="component" value="Unassembled WGS sequence"/>
</dbReference>
<dbReference type="InterPro" id="IPR002514">
    <property type="entry name" value="Transposase_8"/>
</dbReference>
<dbReference type="AlphaFoldDB" id="A0A7Y6NQC6"/>
<name>A0A7Y6NQC6_9BURK</name>
<dbReference type="GO" id="GO:0043565">
    <property type="term" value="F:sequence-specific DNA binding"/>
    <property type="evidence" value="ECO:0007669"/>
    <property type="project" value="InterPro"/>
</dbReference>
<comment type="caution">
    <text evidence="1">The sequence shown here is derived from an EMBL/GenBank/DDBJ whole genome shotgun (WGS) entry which is preliminary data.</text>
</comment>
<gene>
    <name evidence="1" type="ORF">HQN59_16655</name>
</gene>
<dbReference type="NCBIfam" id="NF047595">
    <property type="entry name" value="IS66_ISRel24_TnpA"/>
    <property type="match status" value="1"/>
</dbReference>
<dbReference type="Pfam" id="PF01527">
    <property type="entry name" value="HTH_Tnp_1"/>
    <property type="match status" value="1"/>
</dbReference>
<dbReference type="EMBL" id="JABWMJ010000008">
    <property type="protein sequence ID" value="NUZ07396.1"/>
    <property type="molecule type" value="Genomic_DNA"/>
</dbReference>
<evidence type="ECO:0000313" key="1">
    <source>
        <dbReference type="EMBL" id="NUZ07396.1"/>
    </source>
</evidence>
<dbReference type="SUPFAM" id="SSF48295">
    <property type="entry name" value="TrpR-like"/>
    <property type="match status" value="1"/>
</dbReference>
<sequence length="158" mass="16723">MILRTWDGVHQDLAMHIMADTKISTRRRRRAHSIAFKRELVARSLEPGVSVSAIALEAGINANLLFAWRRAHLRLAVPAVTCRASSAGERTAVLLPVEVVAPGAASAATSSSPTAPRPAAAPSTSGSIEIEVGAARIRLRGAIDPASLRCVFELLGSR</sequence>
<evidence type="ECO:0000313" key="2">
    <source>
        <dbReference type="Proteomes" id="UP000529637"/>
    </source>
</evidence>
<dbReference type="GO" id="GO:0004803">
    <property type="term" value="F:transposase activity"/>
    <property type="evidence" value="ECO:0007669"/>
    <property type="project" value="InterPro"/>
</dbReference>
<accession>A0A7Y6NQC6</accession>